<protein>
    <submittedName>
        <fullName evidence="2">Uncharacterized protein</fullName>
    </submittedName>
</protein>
<organism evidence="2 3">
    <name type="scientific">Malacoplasma iowae DK-CPA</name>
    <dbReference type="NCBI Taxonomy" id="1394179"/>
    <lineage>
        <taxon>Bacteria</taxon>
        <taxon>Bacillati</taxon>
        <taxon>Mycoplasmatota</taxon>
        <taxon>Mycoplasmoidales</taxon>
        <taxon>Mycoplasmoidaceae</taxon>
        <taxon>Malacoplasma</taxon>
    </lineage>
</organism>
<sequence length="672" mass="79120">MNKQNQYPEMLFEDKAPNRERIENRLADLKVRYQNLLFELNNSNILDIDKIFVHRNTKDCDFNSEKLINKINENVDIQEKVSALQKSIANRLANIEKLNDLELNKTKYEDLKNEVEKTLNQFNAINDYPTEQKIVVDNSQNIDLVISKMDTMAKELGEKINDLIMSQEETNEFKEEILILRSQVDNLLHENVSYKNRLENLIKENSLKENELNESFKAWTRNTNKLDELESLLNIQKSTLDEYDSEKNDLINYLEGKINELTIENYEPEKNRNDFISSNSNYVPNEDNYIFLENNNTENLPLIETQENIKDDNDSYLDDQLNQKRMLILEFTNDIKNMFVSIDDSLNKINWELNDCFNKKDENNDTHNSEINLENLKNQLDNIEAFDNTSLSVNSYQVMNSEDLYKIVSKIKAVILECQSSINKTESEIKNYCSKFDLTLYPIVVQEFNNYYDVCLSINDLIVKEIEFLDYYIELLENDKSVSVDLSFYNASSWIRVKDLINLLIDKNKTLYKLFFEITYLRDKTTDVDLDIDNQKMVEKKDGTKPIIQDSNYIHALFENSSQINIPDSENSSNEKVEKNIDEKLDEFRSEINEQINGLSEKLLDQIKQIGNNYINVENNKYKTSTNQQNKNDYELIKNLKLKVVLTELEKIKKEIDLYENQELSDILNHIN</sequence>
<dbReference type="Proteomes" id="UP000028523">
    <property type="component" value="Unassembled WGS sequence"/>
</dbReference>
<comment type="caution">
    <text evidence="2">The sequence shown here is derived from an EMBL/GenBank/DDBJ whole genome shotgun (WGS) entry which is preliminary data.</text>
</comment>
<keyword evidence="3" id="KW-1185">Reference proteome</keyword>
<evidence type="ECO:0000313" key="2">
    <source>
        <dbReference type="EMBL" id="KFB07282.1"/>
    </source>
</evidence>
<feature type="coiled-coil region" evidence="1">
    <location>
        <begin position="184"/>
        <end position="246"/>
    </location>
</feature>
<accession>A0A084U2U6</accession>
<dbReference type="AlphaFoldDB" id="A0A084U2U6"/>
<keyword evidence="1" id="KW-0175">Coiled coil</keyword>
<dbReference type="RefSeq" id="WP_036452500.1">
    <property type="nucleotide sequence ID" value="NZ_AWQU01000087.1"/>
</dbReference>
<evidence type="ECO:0000256" key="1">
    <source>
        <dbReference type="SAM" id="Coils"/>
    </source>
</evidence>
<dbReference type="EMBL" id="AWQU01000087">
    <property type="protein sequence ID" value="KFB07282.1"/>
    <property type="molecule type" value="Genomic_DNA"/>
</dbReference>
<name>A0A084U2U6_MALIO</name>
<proteinExistence type="predicted"/>
<evidence type="ECO:0000313" key="3">
    <source>
        <dbReference type="Proteomes" id="UP000028523"/>
    </source>
</evidence>
<gene>
    <name evidence="2" type="ORF">P271_109</name>
</gene>
<reference evidence="2 3" key="1">
    <citation type="journal article" date="2014" name="PLoS ONE">
        <title>Reduction of Hydrogen Peroxide Accumulation and Toxicity by a Catalase from Mycoplasma iowae.</title>
        <authorList>
            <person name="Pritchard R.E."/>
            <person name="Prassinos A.J."/>
            <person name="Osborne J.D."/>
            <person name="Raviv Z."/>
            <person name="Balish M.F."/>
        </authorList>
    </citation>
    <scope>NUCLEOTIDE SEQUENCE [LARGE SCALE GENOMIC DNA]</scope>
    <source>
        <strain evidence="2 3">DK-CPA</strain>
    </source>
</reference>